<reference evidence="1 2" key="1">
    <citation type="submission" date="2018-12" db="EMBL/GenBank/DDBJ databases">
        <title>Dyella dinghuensis sp. nov. DHOA06 and Dyella choica sp. nov. 4M-K27, isolated from forest soil.</title>
        <authorList>
            <person name="Qiu L.-H."/>
            <person name="Gao Z.-H."/>
        </authorList>
    </citation>
    <scope>NUCLEOTIDE SEQUENCE [LARGE SCALE GENOMIC DNA]</scope>
    <source>
        <strain evidence="1 2">4M-K27</strain>
    </source>
</reference>
<dbReference type="InterPro" id="IPR007729">
    <property type="entry name" value="DGOK"/>
</dbReference>
<sequence>MMAQVRLIGLDWGTSSLRAYLYDADGKVVASRQQAWGIRQLPEGGFAAALRAITADWPACVAVAAGMVGSRQGWHEVPYVALPADVASIAQGMLRVEDCASHELWIAPGLQRRQPADVMRGEETQIIGALAPQSLHQPNRRFVLPGTHSKWATVVNGRINAFDTVMTGEMYALLIRHSILGAGLPAESTPSSFVQEAFVRGLLAARDSGGEGIFSRLFSIRALMLAGELLPAHVPDFLSGLLIGEEFRIARLRDDGDFSPLCLIGEASLCQRYALAAQHFHYALPAVIDDAAAQGLWQLACAAGLLVKAQLHSYSGVTA</sequence>
<keyword evidence="1" id="KW-0808">Transferase</keyword>
<keyword evidence="2" id="KW-1185">Reference proteome</keyword>
<evidence type="ECO:0000313" key="1">
    <source>
        <dbReference type="EMBL" id="RUL74835.1"/>
    </source>
</evidence>
<gene>
    <name evidence="1" type="ORF">EKH80_12130</name>
</gene>
<proteinExistence type="predicted"/>
<dbReference type="InterPro" id="IPR042257">
    <property type="entry name" value="DGOK_C"/>
</dbReference>
<dbReference type="GO" id="GO:0008671">
    <property type="term" value="F:2-dehydro-3-deoxygalactonokinase activity"/>
    <property type="evidence" value="ECO:0007669"/>
    <property type="project" value="InterPro"/>
</dbReference>
<dbReference type="Gene3D" id="3.30.420.310">
    <property type="entry name" value="2-keto-3-deoxy-galactonokinase, C-terminal domain"/>
    <property type="match status" value="1"/>
</dbReference>
<dbReference type="InterPro" id="IPR042258">
    <property type="entry name" value="DGOK_N"/>
</dbReference>
<dbReference type="CDD" id="cd24012">
    <property type="entry name" value="ASKHA_NBD_KDGal-kinase"/>
    <property type="match status" value="1"/>
</dbReference>
<dbReference type="Pfam" id="PF05035">
    <property type="entry name" value="DGOK"/>
    <property type="match status" value="1"/>
</dbReference>
<dbReference type="OrthoDB" id="256574at2"/>
<dbReference type="EMBL" id="RYYV01000008">
    <property type="protein sequence ID" value="RUL74835.1"/>
    <property type="molecule type" value="Genomic_DNA"/>
</dbReference>
<evidence type="ECO:0000313" key="2">
    <source>
        <dbReference type="Proteomes" id="UP000274358"/>
    </source>
</evidence>
<keyword evidence="1" id="KW-0418">Kinase</keyword>
<dbReference type="Proteomes" id="UP000274358">
    <property type="component" value="Unassembled WGS sequence"/>
</dbReference>
<accession>A0A3S0R3C1</accession>
<dbReference type="Gene3D" id="3.30.420.300">
    <property type="entry name" value="2-keto-3-deoxy-galactonokinase, substrate binding domain"/>
    <property type="match status" value="1"/>
</dbReference>
<dbReference type="GO" id="GO:0034194">
    <property type="term" value="P:D-galactonate catabolic process"/>
    <property type="evidence" value="ECO:0007669"/>
    <property type="project" value="InterPro"/>
</dbReference>
<organism evidence="1 2">
    <name type="scientific">Dyella choica</name>
    <dbReference type="NCBI Taxonomy" id="1927959"/>
    <lineage>
        <taxon>Bacteria</taxon>
        <taxon>Pseudomonadati</taxon>
        <taxon>Pseudomonadota</taxon>
        <taxon>Gammaproteobacteria</taxon>
        <taxon>Lysobacterales</taxon>
        <taxon>Rhodanobacteraceae</taxon>
        <taxon>Dyella</taxon>
    </lineage>
</organism>
<dbReference type="SUPFAM" id="SSF53067">
    <property type="entry name" value="Actin-like ATPase domain"/>
    <property type="match status" value="1"/>
</dbReference>
<comment type="caution">
    <text evidence="1">The sequence shown here is derived from an EMBL/GenBank/DDBJ whole genome shotgun (WGS) entry which is preliminary data.</text>
</comment>
<protein>
    <submittedName>
        <fullName evidence="1">2-dehydro-3-deoxygalactonokinase</fullName>
    </submittedName>
</protein>
<dbReference type="AlphaFoldDB" id="A0A3S0R3C1"/>
<dbReference type="RefSeq" id="WP_126685031.1">
    <property type="nucleotide sequence ID" value="NZ_RYYV01000008.1"/>
</dbReference>
<dbReference type="InterPro" id="IPR043129">
    <property type="entry name" value="ATPase_NBD"/>
</dbReference>
<name>A0A3S0R3C1_9GAMM</name>